<feature type="transmembrane region" description="Helical" evidence="1">
    <location>
        <begin position="278"/>
        <end position="294"/>
    </location>
</feature>
<keyword evidence="4" id="KW-1185">Reference proteome</keyword>
<feature type="transmembrane region" description="Helical" evidence="1">
    <location>
        <begin position="158"/>
        <end position="176"/>
    </location>
</feature>
<feature type="transmembrane region" description="Helical" evidence="1">
    <location>
        <begin position="325"/>
        <end position="346"/>
    </location>
</feature>
<feature type="transmembrane region" description="Helical" evidence="1">
    <location>
        <begin position="75"/>
        <end position="98"/>
    </location>
</feature>
<keyword evidence="1" id="KW-0472">Membrane</keyword>
<feature type="transmembrane region" description="Helical" evidence="1">
    <location>
        <begin position="366"/>
        <end position="383"/>
    </location>
</feature>
<feature type="transmembrane region" description="Helical" evidence="1">
    <location>
        <begin position="251"/>
        <end position="272"/>
    </location>
</feature>
<gene>
    <name evidence="3" type="ORF">CQA62_05850</name>
</gene>
<keyword evidence="1" id="KW-1133">Transmembrane helix</keyword>
<organism evidence="3 4">
    <name type="scientific">Helicobacter cholecystus</name>
    <dbReference type="NCBI Taxonomy" id="45498"/>
    <lineage>
        <taxon>Bacteria</taxon>
        <taxon>Pseudomonadati</taxon>
        <taxon>Campylobacterota</taxon>
        <taxon>Epsilonproteobacteria</taxon>
        <taxon>Campylobacterales</taxon>
        <taxon>Helicobacteraceae</taxon>
        <taxon>Helicobacter</taxon>
    </lineage>
</organism>
<comment type="caution">
    <text evidence="3">The sequence shown here is derived from an EMBL/GenBank/DDBJ whole genome shotgun (WGS) entry which is preliminary data.</text>
</comment>
<dbReference type="AlphaFoldDB" id="A0A3D8IUM6"/>
<dbReference type="Proteomes" id="UP000257067">
    <property type="component" value="Unassembled WGS sequence"/>
</dbReference>
<evidence type="ECO:0000259" key="2">
    <source>
        <dbReference type="Pfam" id="PF09925"/>
    </source>
</evidence>
<keyword evidence="1" id="KW-0812">Transmembrane</keyword>
<evidence type="ECO:0000313" key="4">
    <source>
        <dbReference type="Proteomes" id="UP000257067"/>
    </source>
</evidence>
<proteinExistence type="predicted"/>
<sequence>MLISSLLVLKAFLIFKSILSFIGYNLTLKKELVLVFNKKQFLKSEITRLANKGMIERVQEQTILESYNLKENSKFSLFLSFSLLFIGLSFILLIAHNWKEIPNILKTLLLLVALFGTHYGIFYTKSSSVKQSFGILSGFVLLGNIALLSQIYHLGDDTALAFLSVGIVLLVLAFSLKSFVIYLQAYIFAGIGYLLDYRFGINFETLKLNLANSLIFLILLGFIAQSGIFFKLSRIGSRLLALMNFILLEIYAAKFLGSFSAVWIPLIFLGFHVKTYELYAYLFLAFGLVLFMLNPTPIDPWIICAQIFLALLCAANLYLKHYFLGIVTLGILIWYGFVGYAGFELLKNLHLIFLLFLGIYCIKENYKILGVLILVISIVYTYIELIENYITTSVIFLLFGLGLLYYSRKKNAKNA</sequence>
<accession>A0A3D8IUM6</accession>
<reference evidence="3 4" key="1">
    <citation type="submission" date="2018-04" db="EMBL/GenBank/DDBJ databases">
        <title>Novel Campyloabacter and Helicobacter Species and Strains.</title>
        <authorList>
            <person name="Mannion A.J."/>
            <person name="Shen Z."/>
            <person name="Fox J.G."/>
        </authorList>
    </citation>
    <scope>NUCLEOTIDE SEQUENCE [LARGE SCALE GENOMIC DNA]</scope>
    <source>
        <strain evidence="3 4">ATCC 700242</strain>
    </source>
</reference>
<dbReference type="Pfam" id="PF09925">
    <property type="entry name" value="DUF2157"/>
    <property type="match status" value="1"/>
</dbReference>
<feature type="transmembrane region" description="Helical" evidence="1">
    <location>
        <begin position="213"/>
        <end position="230"/>
    </location>
</feature>
<feature type="transmembrane region" description="Helical" evidence="1">
    <location>
        <begin position="104"/>
        <end position="121"/>
    </location>
</feature>
<dbReference type="EMBL" id="NXLU01000008">
    <property type="protein sequence ID" value="RDU68625.1"/>
    <property type="molecule type" value="Genomic_DNA"/>
</dbReference>
<dbReference type="InterPro" id="IPR018677">
    <property type="entry name" value="DUF2157"/>
</dbReference>
<protein>
    <submittedName>
        <fullName evidence="3">DUF2157 domain-containing protein</fullName>
    </submittedName>
</protein>
<evidence type="ECO:0000256" key="1">
    <source>
        <dbReference type="SAM" id="Phobius"/>
    </source>
</evidence>
<feature type="domain" description="DUF2157" evidence="2">
    <location>
        <begin position="48"/>
        <end position="178"/>
    </location>
</feature>
<name>A0A3D8IUM6_9HELI</name>
<evidence type="ECO:0000313" key="3">
    <source>
        <dbReference type="EMBL" id="RDU68625.1"/>
    </source>
</evidence>
<feature type="transmembrane region" description="Helical" evidence="1">
    <location>
        <begin position="389"/>
        <end position="406"/>
    </location>
</feature>
<feature type="transmembrane region" description="Helical" evidence="1">
    <location>
        <begin position="301"/>
        <end position="319"/>
    </location>
</feature>
<feature type="transmembrane region" description="Helical" evidence="1">
    <location>
        <begin position="183"/>
        <end position="201"/>
    </location>
</feature>
<feature type="transmembrane region" description="Helical" evidence="1">
    <location>
        <begin position="133"/>
        <end position="152"/>
    </location>
</feature>
<feature type="transmembrane region" description="Helical" evidence="1">
    <location>
        <begin position="6"/>
        <end position="28"/>
    </location>
</feature>